<proteinExistence type="predicted"/>
<organism evidence="2 3">
    <name type="scientific">Linum tenue</name>
    <dbReference type="NCBI Taxonomy" id="586396"/>
    <lineage>
        <taxon>Eukaryota</taxon>
        <taxon>Viridiplantae</taxon>
        <taxon>Streptophyta</taxon>
        <taxon>Embryophyta</taxon>
        <taxon>Tracheophyta</taxon>
        <taxon>Spermatophyta</taxon>
        <taxon>Magnoliopsida</taxon>
        <taxon>eudicotyledons</taxon>
        <taxon>Gunneridae</taxon>
        <taxon>Pentapetalae</taxon>
        <taxon>rosids</taxon>
        <taxon>fabids</taxon>
        <taxon>Malpighiales</taxon>
        <taxon>Linaceae</taxon>
        <taxon>Linum</taxon>
    </lineage>
</organism>
<dbReference type="PANTHER" id="PTHR35110:SF1">
    <property type="entry name" value="EXPRESSED PROTEIN"/>
    <property type="match status" value="1"/>
</dbReference>
<gene>
    <name evidence="2" type="ORF">LITE_LOCUS14185</name>
</gene>
<feature type="compositionally biased region" description="Polar residues" evidence="1">
    <location>
        <begin position="144"/>
        <end position="159"/>
    </location>
</feature>
<protein>
    <submittedName>
        <fullName evidence="2">Uncharacterized protein</fullName>
    </submittedName>
</protein>
<evidence type="ECO:0000256" key="1">
    <source>
        <dbReference type="SAM" id="MobiDB-lite"/>
    </source>
</evidence>
<accession>A0AAV0JGS0</accession>
<keyword evidence="3" id="KW-1185">Reference proteome</keyword>
<dbReference type="EMBL" id="CAMGYJ010000005">
    <property type="protein sequence ID" value="CAI0408961.1"/>
    <property type="molecule type" value="Genomic_DNA"/>
</dbReference>
<feature type="compositionally biased region" description="Basic residues" evidence="1">
    <location>
        <begin position="162"/>
        <end position="172"/>
    </location>
</feature>
<dbReference type="PANTHER" id="PTHR35110">
    <property type="entry name" value="EXPRESSED PROTEIN"/>
    <property type="match status" value="1"/>
</dbReference>
<dbReference type="AlphaFoldDB" id="A0AAV0JGS0"/>
<reference evidence="2" key="1">
    <citation type="submission" date="2022-08" db="EMBL/GenBank/DDBJ databases">
        <authorList>
            <person name="Gutierrez-Valencia J."/>
        </authorList>
    </citation>
    <scope>NUCLEOTIDE SEQUENCE</scope>
</reference>
<name>A0AAV0JGS0_9ROSI</name>
<evidence type="ECO:0000313" key="3">
    <source>
        <dbReference type="Proteomes" id="UP001154282"/>
    </source>
</evidence>
<dbReference type="Proteomes" id="UP001154282">
    <property type="component" value="Unassembled WGS sequence"/>
</dbReference>
<evidence type="ECO:0000313" key="2">
    <source>
        <dbReference type="EMBL" id="CAI0408961.1"/>
    </source>
</evidence>
<comment type="caution">
    <text evidence="2">The sequence shown here is derived from an EMBL/GenBank/DDBJ whole genome shotgun (WGS) entry which is preliminary data.</text>
</comment>
<sequence length="172" mass="19656">MRWGFAGGGSTGGLIKNALVRYFSKERAVNVRKINPKVPFPEAFAISESLYNIIKQNGPLTVPNTWNFAKLFVCIRWNHDLVCSADFVWHFTEIFMEANISGLNSKTHMKIMLKWMRGRKMLKLLCTQVGSNKKFMHCTLPEEPQSNPTPDSDGLSLSTKKPIVRKQKKKRI</sequence>
<feature type="region of interest" description="Disordered" evidence="1">
    <location>
        <begin position="139"/>
        <end position="172"/>
    </location>
</feature>